<dbReference type="InterPro" id="IPR038763">
    <property type="entry name" value="DHH_sf"/>
</dbReference>
<dbReference type="PIRSF" id="PIRSF028235">
    <property type="entry name" value="UCP028235"/>
    <property type="match status" value="1"/>
</dbReference>
<dbReference type="SUPFAM" id="SSF64182">
    <property type="entry name" value="DHH phosphoesterases"/>
    <property type="match status" value="1"/>
</dbReference>
<dbReference type="OrthoDB" id="105221at2"/>
<sequence>MRLITRSDFDGLVCAVLLKNAGIIDSYKFVHPKDVQDGKIEATENDIAANIPYIPGCGLWFDHHMSEDERLKFNCDFKGESRWAKSCARVIYDYYGGVAKFPGIEAMMTAVDKTDSGDLTVDEVLTPQGWLLLSFMMDPRTGLGRYKDYRISNYQLMEELIEMCRTMQIEEILANPDVKERIARYTEQEAAYKKMIQENAKVDGKVLIIDLRNVEEIVTGNRFVEYSLYPEVLTSVRIMWGLNQQNTVFAVGHSIINRGSKVNVGSLMLKNGGGGHFQVGTCQVENDNVQKALQDVVDKLNS</sequence>
<dbReference type="Proteomes" id="UP000190102">
    <property type="component" value="Unassembled WGS sequence"/>
</dbReference>
<protein>
    <submittedName>
        <fullName evidence="1">NanoRNase/pAp phosphatase, hydrolyzes c-di-AMP and oligoRNAs</fullName>
    </submittedName>
</protein>
<dbReference type="AlphaFoldDB" id="A0A1T4PQ67"/>
<keyword evidence="2" id="KW-1185">Reference proteome</keyword>
<accession>A0A1T4PQ67</accession>
<dbReference type="RefSeq" id="WP_078790346.1">
    <property type="nucleotide sequence ID" value="NZ_FUWR01000010.1"/>
</dbReference>
<dbReference type="EMBL" id="FUWR01000010">
    <property type="protein sequence ID" value="SJZ93377.1"/>
    <property type="molecule type" value="Genomic_DNA"/>
</dbReference>
<dbReference type="InterPro" id="IPR016877">
    <property type="entry name" value="UCP028235"/>
</dbReference>
<dbReference type="STRING" id="115783.SAMN02745119_02064"/>
<evidence type="ECO:0000313" key="1">
    <source>
        <dbReference type="EMBL" id="SJZ93377.1"/>
    </source>
</evidence>
<evidence type="ECO:0000313" key="2">
    <source>
        <dbReference type="Proteomes" id="UP000190102"/>
    </source>
</evidence>
<organism evidence="1 2">
    <name type="scientific">Trichlorobacter thiogenes</name>
    <dbReference type="NCBI Taxonomy" id="115783"/>
    <lineage>
        <taxon>Bacteria</taxon>
        <taxon>Pseudomonadati</taxon>
        <taxon>Thermodesulfobacteriota</taxon>
        <taxon>Desulfuromonadia</taxon>
        <taxon>Geobacterales</taxon>
        <taxon>Geobacteraceae</taxon>
        <taxon>Trichlorobacter</taxon>
    </lineage>
</organism>
<reference evidence="2" key="1">
    <citation type="submission" date="2017-02" db="EMBL/GenBank/DDBJ databases">
        <authorList>
            <person name="Varghese N."/>
            <person name="Submissions S."/>
        </authorList>
    </citation>
    <scope>NUCLEOTIDE SEQUENCE [LARGE SCALE GENOMIC DNA]</scope>
    <source>
        <strain evidence="2">ATCC BAA-34</strain>
    </source>
</reference>
<gene>
    <name evidence="1" type="ORF">SAMN02745119_02064</name>
</gene>
<proteinExistence type="predicted"/>
<name>A0A1T4PQ67_9BACT</name>